<reference evidence="1 5" key="2">
    <citation type="submission" date="2021-07" db="EMBL/GenBank/DDBJ databases">
        <authorList>
            <consortium name="Genoscope - CEA"/>
            <person name="William W."/>
        </authorList>
    </citation>
    <scope>NUCLEOTIDE SEQUENCE [LARGE SCALE GENOMIC DNA]</scope>
</reference>
<protein>
    <recommendedName>
        <fullName evidence="6">NYN domain-containing protein</fullName>
    </recommendedName>
</protein>
<dbReference type="EMBL" id="LR031570">
    <property type="protein sequence ID" value="VDC71576.1"/>
    <property type="molecule type" value="Genomic_DNA"/>
</dbReference>
<sequence length="187" mass="21257">MPEGKSEYFSGNWTHVFWLTDDYPVPIDFNIDDIHEAIKEALLRMGFDKVQPIRKFCDKNKQCDASAPLTMVREILFLAASMCDDPVNLIVIAKQSTHPEVDRVLHCLESRNNPVLLVQLRDDFSVDSLVASTHDLRGGKPQRPESYVFPLNLEIGSGSGSDSDYDSDTATEESAYRWRKRVTYKLS</sequence>
<dbReference type="EMBL" id="CM010632">
    <property type="protein sequence ID" value="RID62900.1"/>
    <property type="molecule type" value="Genomic_DNA"/>
</dbReference>
<gene>
    <name evidence="3" type="ORF">BRAA05T21290Z</name>
    <name evidence="1" type="ORF">BRAPAZ1V2_A05P29350.2</name>
    <name evidence="2" type="ORF">BRARA_E01941</name>
</gene>
<dbReference type="Proteomes" id="UP000694005">
    <property type="component" value="Chromosome A05"/>
</dbReference>
<dbReference type="AlphaFoldDB" id="A0A397ZHS4"/>
<dbReference type="Gramene" id="A05p29350.2_BraZ1">
    <property type="protein sequence ID" value="A05p29350.2_BraZ1.CDS"/>
    <property type="gene ID" value="A05g29350.2_BraZ1"/>
</dbReference>
<evidence type="ECO:0000313" key="2">
    <source>
        <dbReference type="EMBL" id="RID62900.1"/>
    </source>
</evidence>
<dbReference type="Proteomes" id="UP000264353">
    <property type="component" value="Chromosome A5"/>
</dbReference>
<reference evidence="2 4" key="1">
    <citation type="submission" date="2018-06" db="EMBL/GenBank/DDBJ databases">
        <title>WGS assembly of Brassica rapa FPsc.</title>
        <authorList>
            <person name="Bowman J."/>
            <person name="Kohchi T."/>
            <person name="Yamato K."/>
            <person name="Jenkins J."/>
            <person name="Shu S."/>
            <person name="Ishizaki K."/>
            <person name="Yamaoka S."/>
            <person name="Nishihama R."/>
            <person name="Nakamura Y."/>
            <person name="Berger F."/>
            <person name="Adam C."/>
            <person name="Aki S."/>
            <person name="Althoff F."/>
            <person name="Araki T."/>
            <person name="Arteaga-Vazquez M."/>
            <person name="Balasubrmanian S."/>
            <person name="Bauer D."/>
            <person name="Boehm C."/>
            <person name="Briginshaw L."/>
            <person name="Caballero-Perez J."/>
            <person name="Catarino B."/>
            <person name="Chen F."/>
            <person name="Chiyoda S."/>
            <person name="Chovatia M."/>
            <person name="Davies K."/>
            <person name="Delmans M."/>
            <person name="Demura T."/>
            <person name="Dierschke T."/>
            <person name="Dolan L."/>
            <person name="Dorantes-Acosta A."/>
            <person name="Eklund D."/>
            <person name="Florent S."/>
            <person name="Flores-Sandoval E."/>
            <person name="Fujiyama A."/>
            <person name="Fukuzawa H."/>
            <person name="Galik B."/>
            <person name="Grimanelli D."/>
            <person name="Grimwood J."/>
            <person name="Grossniklaus U."/>
            <person name="Hamada T."/>
            <person name="Haseloff J."/>
            <person name="Hetherington A."/>
            <person name="Higo A."/>
            <person name="Hirakawa Y."/>
            <person name="Hundley H."/>
            <person name="Ikeda Y."/>
            <person name="Inoue K."/>
            <person name="Inoue S."/>
            <person name="Ishida S."/>
            <person name="Jia Q."/>
            <person name="Kakita M."/>
            <person name="Kanazawa T."/>
            <person name="Kawai Y."/>
            <person name="Kawashima T."/>
            <person name="Kennedy M."/>
            <person name="Kinose K."/>
            <person name="Kinoshita T."/>
            <person name="Kohara Y."/>
            <person name="Koide E."/>
            <person name="Komatsu K."/>
            <person name="Kopischke S."/>
            <person name="Kubo M."/>
            <person name="Kyozuka J."/>
            <person name="Lagercrantz U."/>
            <person name="Lin S."/>
            <person name="Lindquist E."/>
            <person name="Lipzen A."/>
            <person name="Lu C."/>
            <person name="Luna E."/>
            <person name="Martienssen R."/>
            <person name="Minamino N."/>
            <person name="Mizutani M."/>
            <person name="Mizutani M."/>
            <person name="Mochizuki N."/>
            <person name="Monte I."/>
            <person name="Mosher R."/>
            <person name="Nagasaki H."/>
            <person name="Nakagami H."/>
            <person name="Naramoto S."/>
            <person name="Nishitani K."/>
            <person name="Ohtani M."/>
            <person name="Okamoto T."/>
            <person name="Okumura M."/>
            <person name="Phillips J."/>
            <person name="Pollak B."/>
            <person name="Reinders A."/>
            <person name="Roevekamp M."/>
            <person name="Sano R."/>
            <person name="Sawa S."/>
            <person name="Schmid M."/>
            <person name="Shirakawa M."/>
            <person name="Solano R."/>
            <person name="Spunde A."/>
            <person name="Suetsugu N."/>
            <person name="Sugano S."/>
            <person name="Sugiyama A."/>
            <person name="Sun R."/>
            <person name="Suzuki Y."/>
            <person name="Takenaka M."/>
            <person name="Takezawa D."/>
            <person name="Tomogane H."/>
            <person name="Tsuzuki M."/>
            <person name="Ueda T."/>
            <person name="Umeda M."/>
            <person name="Ward J."/>
            <person name="Watanabe Y."/>
            <person name="Yazaki K."/>
            <person name="Yokoyama R."/>
            <person name="Yoshitake Y."/>
            <person name="Yotsui I."/>
            <person name="Zachgo S."/>
            <person name="Schmutz J."/>
        </authorList>
    </citation>
    <scope>NUCLEOTIDE SEQUENCE [LARGE SCALE GENOMIC DNA]</scope>
    <source>
        <strain evidence="4">cv. B-3</strain>
    </source>
</reference>
<name>A0A397ZHS4_BRACM</name>
<organism evidence="2 4">
    <name type="scientific">Brassica campestris</name>
    <name type="common">Field mustard</name>
    <dbReference type="NCBI Taxonomy" id="3711"/>
    <lineage>
        <taxon>Eukaryota</taxon>
        <taxon>Viridiplantae</taxon>
        <taxon>Streptophyta</taxon>
        <taxon>Embryophyta</taxon>
        <taxon>Tracheophyta</taxon>
        <taxon>Spermatophyta</taxon>
        <taxon>Magnoliopsida</taxon>
        <taxon>eudicotyledons</taxon>
        <taxon>Gunneridae</taxon>
        <taxon>Pentapetalae</taxon>
        <taxon>rosids</taxon>
        <taxon>malvids</taxon>
        <taxon>Brassicales</taxon>
        <taxon>Brassicaceae</taxon>
        <taxon>Brassiceae</taxon>
        <taxon>Brassica</taxon>
    </lineage>
</organism>
<evidence type="ECO:0000313" key="4">
    <source>
        <dbReference type="Proteomes" id="UP000264353"/>
    </source>
</evidence>
<proteinExistence type="predicted"/>
<evidence type="ECO:0008006" key="6">
    <source>
        <dbReference type="Google" id="ProtNLM"/>
    </source>
</evidence>
<evidence type="ECO:0000313" key="5">
    <source>
        <dbReference type="Proteomes" id="UP000694005"/>
    </source>
</evidence>
<dbReference type="EMBL" id="LS974621">
    <property type="protein sequence ID" value="CAG7876414.1"/>
    <property type="molecule type" value="Genomic_DNA"/>
</dbReference>
<evidence type="ECO:0000313" key="1">
    <source>
        <dbReference type="EMBL" id="CAG7876414.1"/>
    </source>
</evidence>
<evidence type="ECO:0000313" key="3">
    <source>
        <dbReference type="EMBL" id="VDC71576.1"/>
    </source>
</evidence>
<accession>A0A397ZHS4</accession>